<accession>A0A0D0AKU2</accession>
<feature type="region of interest" description="Disordered" evidence="1">
    <location>
        <begin position="1"/>
        <end position="144"/>
    </location>
</feature>
<sequence>MARSPRKSSRKTSGGKTPKKRSTATSSNKSGSRKSPLKRISQPQQSPPRRIASSIQVAPGAPFSQLEDLAHNLEAGNVRSTNVDPSVPNEDNSTPAVQTGDGNPSLTSLTPHDLFQTPARPPRRGHSLSLHPFTMEPNFPVINGEQTNQAESTGLNDNSLLVHTGESSLLPSSPPRGTPLPPGLSSPVTQTSPASSMSFPLSSPTKPHRNRATQKDPLFGRVKGAAKGSQQWNIVRDRPVPAPRTEVSESTRRYRCELEKIICCVSIYS</sequence>
<reference evidence="2 3" key="1">
    <citation type="submission" date="2014-04" db="EMBL/GenBank/DDBJ databases">
        <title>Evolutionary Origins and Diversification of the Mycorrhizal Mutualists.</title>
        <authorList>
            <consortium name="DOE Joint Genome Institute"/>
            <consortium name="Mycorrhizal Genomics Consortium"/>
            <person name="Kohler A."/>
            <person name="Kuo A."/>
            <person name="Nagy L.G."/>
            <person name="Floudas D."/>
            <person name="Copeland A."/>
            <person name="Barry K.W."/>
            <person name="Cichocki N."/>
            <person name="Veneault-Fourrey C."/>
            <person name="LaButti K."/>
            <person name="Lindquist E.A."/>
            <person name="Lipzen A."/>
            <person name="Lundell T."/>
            <person name="Morin E."/>
            <person name="Murat C."/>
            <person name="Riley R."/>
            <person name="Ohm R."/>
            <person name="Sun H."/>
            <person name="Tunlid A."/>
            <person name="Henrissat B."/>
            <person name="Grigoriev I.V."/>
            <person name="Hibbett D.S."/>
            <person name="Martin F."/>
        </authorList>
    </citation>
    <scope>NUCLEOTIDE SEQUENCE [LARGE SCALE GENOMIC DNA]</scope>
    <source>
        <strain evidence="2 3">FD-317 M1</strain>
    </source>
</reference>
<feature type="compositionally biased region" description="Polar residues" evidence="1">
    <location>
        <begin position="78"/>
        <end position="110"/>
    </location>
</feature>
<dbReference type="Proteomes" id="UP000053593">
    <property type="component" value="Unassembled WGS sequence"/>
</dbReference>
<dbReference type="HOGENOM" id="CLU_1034597_0_0_1"/>
<feature type="region of interest" description="Disordered" evidence="1">
    <location>
        <begin position="165"/>
        <end position="231"/>
    </location>
</feature>
<evidence type="ECO:0000313" key="3">
    <source>
        <dbReference type="Proteomes" id="UP000053593"/>
    </source>
</evidence>
<feature type="compositionally biased region" description="Low complexity" evidence="1">
    <location>
        <begin position="185"/>
        <end position="204"/>
    </location>
</feature>
<protein>
    <submittedName>
        <fullName evidence="2">Unplaced genomic scaffold GYMLUscaffold_134, whole genome shotgun sequence</fullName>
    </submittedName>
</protein>
<dbReference type="AlphaFoldDB" id="A0A0D0AKU2"/>
<evidence type="ECO:0000313" key="2">
    <source>
        <dbReference type="EMBL" id="KIK50860.1"/>
    </source>
</evidence>
<name>A0A0D0AKU2_9AGAR</name>
<dbReference type="EMBL" id="KN834882">
    <property type="protein sequence ID" value="KIK50860.1"/>
    <property type="molecule type" value="Genomic_DNA"/>
</dbReference>
<organism evidence="2 3">
    <name type="scientific">Collybiopsis luxurians FD-317 M1</name>
    <dbReference type="NCBI Taxonomy" id="944289"/>
    <lineage>
        <taxon>Eukaryota</taxon>
        <taxon>Fungi</taxon>
        <taxon>Dikarya</taxon>
        <taxon>Basidiomycota</taxon>
        <taxon>Agaricomycotina</taxon>
        <taxon>Agaricomycetes</taxon>
        <taxon>Agaricomycetidae</taxon>
        <taxon>Agaricales</taxon>
        <taxon>Marasmiineae</taxon>
        <taxon>Omphalotaceae</taxon>
        <taxon>Collybiopsis</taxon>
        <taxon>Collybiopsis luxurians</taxon>
    </lineage>
</organism>
<feature type="compositionally biased region" description="Pro residues" evidence="1">
    <location>
        <begin position="172"/>
        <end position="184"/>
    </location>
</feature>
<feature type="compositionally biased region" description="Basic residues" evidence="1">
    <location>
        <begin position="1"/>
        <end position="10"/>
    </location>
</feature>
<keyword evidence="3" id="KW-1185">Reference proteome</keyword>
<evidence type="ECO:0000256" key="1">
    <source>
        <dbReference type="SAM" id="MobiDB-lite"/>
    </source>
</evidence>
<dbReference type="OrthoDB" id="3060861at2759"/>
<proteinExistence type="predicted"/>
<gene>
    <name evidence="2" type="ORF">GYMLUDRAFT_65119</name>
</gene>